<feature type="compositionally biased region" description="Low complexity" evidence="1">
    <location>
        <begin position="42"/>
        <end position="62"/>
    </location>
</feature>
<evidence type="ECO:0000313" key="4">
    <source>
        <dbReference type="Proteomes" id="UP000018144"/>
    </source>
</evidence>
<protein>
    <recommendedName>
        <fullName evidence="5">Ribosomal protein s17</fullName>
    </recommendedName>
</protein>
<accession>U4LIF8</accession>
<dbReference type="OMA" id="PDNTYYA"/>
<feature type="compositionally biased region" description="Gly residues" evidence="1">
    <location>
        <begin position="63"/>
        <end position="75"/>
    </location>
</feature>
<evidence type="ECO:0008006" key="5">
    <source>
        <dbReference type="Google" id="ProtNLM"/>
    </source>
</evidence>
<keyword evidence="4" id="KW-1185">Reference proteome</keyword>
<keyword evidence="2" id="KW-0732">Signal</keyword>
<gene>
    <name evidence="3" type="ORF">PCON_03147</name>
</gene>
<dbReference type="STRING" id="1076935.U4LIF8"/>
<dbReference type="AlphaFoldDB" id="U4LIF8"/>
<evidence type="ECO:0000256" key="1">
    <source>
        <dbReference type="SAM" id="MobiDB-lite"/>
    </source>
</evidence>
<evidence type="ECO:0000256" key="2">
    <source>
        <dbReference type="SAM" id="SignalP"/>
    </source>
</evidence>
<dbReference type="Proteomes" id="UP000018144">
    <property type="component" value="Unassembled WGS sequence"/>
</dbReference>
<organism evidence="3 4">
    <name type="scientific">Pyronema omphalodes (strain CBS 100304)</name>
    <name type="common">Pyronema confluens</name>
    <dbReference type="NCBI Taxonomy" id="1076935"/>
    <lineage>
        <taxon>Eukaryota</taxon>
        <taxon>Fungi</taxon>
        <taxon>Dikarya</taxon>
        <taxon>Ascomycota</taxon>
        <taxon>Pezizomycotina</taxon>
        <taxon>Pezizomycetes</taxon>
        <taxon>Pezizales</taxon>
        <taxon>Pyronemataceae</taxon>
        <taxon>Pyronema</taxon>
    </lineage>
</organism>
<reference evidence="3 4" key="1">
    <citation type="journal article" date="2013" name="PLoS Genet.">
        <title>The genome and development-dependent transcriptomes of Pyronema confluens: a window into fungal evolution.</title>
        <authorList>
            <person name="Traeger S."/>
            <person name="Altegoer F."/>
            <person name="Freitag M."/>
            <person name="Gabaldon T."/>
            <person name="Kempken F."/>
            <person name="Kumar A."/>
            <person name="Marcet-Houben M."/>
            <person name="Poggeler S."/>
            <person name="Stajich J.E."/>
            <person name="Nowrousian M."/>
        </authorList>
    </citation>
    <scope>NUCLEOTIDE SEQUENCE [LARGE SCALE GENOMIC DNA]</scope>
    <source>
        <strain evidence="4">CBS 100304</strain>
        <tissue evidence="3">Vegetative mycelium</tissue>
    </source>
</reference>
<name>U4LIF8_PYROM</name>
<feature type="compositionally biased region" description="Low complexity" evidence="1">
    <location>
        <begin position="337"/>
        <end position="350"/>
    </location>
</feature>
<dbReference type="PANTHER" id="PTHR34587:SF2">
    <property type="entry name" value="G-PROTEIN COUPLED RECEPTORS FAMILY 1 PROFILE DOMAIN-CONTAINING PROTEIN"/>
    <property type="match status" value="1"/>
</dbReference>
<dbReference type="EMBL" id="HF936418">
    <property type="protein sequence ID" value="CCX16504.1"/>
    <property type="molecule type" value="Genomic_DNA"/>
</dbReference>
<dbReference type="InterPro" id="IPR053216">
    <property type="entry name" value="Appressorial_penetr-assoc"/>
</dbReference>
<feature type="chain" id="PRO_5004651486" description="Ribosomal protein s17" evidence="2">
    <location>
        <begin position="23"/>
        <end position="373"/>
    </location>
</feature>
<feature type="compositionally biased region" description="Low complexity" evidence="1">
    <location>
        <begin position="298"/>
        <end position="325"/>
    </location>
</feature>
<dbReference type="eggNOG" id="ENOG502QU23">
    <property type="taxonomic scope" value="Eukaryota"/>
</dbReference>
<dbReference type="PANTHER" id="PTHR34587">
    <property type="entry name" value="VWFA DOMAIN-CONTAINING PROTEIN"/>
    <property type="match status" value="1"/>
</dbReference>
<evidence type="ECO:0000313" key="3">
    <source>
        <dbReference type="EMBL" id="CCX16504.1"/>
    </source>
</evidence>
<proteinExistence type="predicted"/>
<feature type="compositionally biased region" description="Gly residues" evidence="1">
    <location>
        <begin position="363"/>
        <end position="373"/>
    </location>
</feature>
<dbReference type="OrthoDB" id="2336871at2759"/>
<sequence length="373" mass="37304">MLFTNLPLLLLATIGFASVTTAYSSPEYEPSARSIRIIPRQNKNNGANNAANKNGNNNNAGNANGGGNNNGGNNNGGNANLQLDPKNVQAASAATGQAGGGDPDQANSATDNANFINFCSGKTITNGAQVKGGSCNGIVMGDIPAQNKMVSSIIVNPAPGQDIAANKAFDITVQVANLAAGSFTNPQNTYYAAPQALKGGIIVGHTHVTVQDLGNSLTPNQPPDATKFAFFKGINDAGNGNGLLKATVDQGLPAGNYRVCTMSSSSNHQPVLMPVAQRGAQDDCTKFTVGQGGGNNGGNNNNGAANNGGNNNNNNNNNNANKNGAAAGGAAAGGNKAGNAASGGAKKATGGRTGARGGRRRGGNFGAGFRGFF</sequence>
<feature type="region of interest" description="Disordered" evidence="1">
    <location>
        <begin position="38"/>
        <end position="83"/>
    </location>
</feature>
<feature type="region of interest" description="Disordered" evidence="1">
    <location>
        <begin position="284"/>
        <end position="373"/>
    </location>
</feature>
<feature type="signal peptide" evidence="2">
    <location>
        <begin position="1"/>
        <end position="22"/>
    </location>
</feature>
<feature type="compositionally biased region" description="Gly residues" evidence="1">
    <location>
        <begin position="326"/>
        <end position="336"/>
    </location>
</feature>